<evidence type="ECO:0000256" key="3">
    <source>
        <dbReference type="ARBA" id="ARBA00023002"/>
    </source>
</evidence>
<comment type="similarity">
    <text evidence="1">Belongs to the short-chain dehydrogenases/reductases (SDR) family.</text>
</comment>
<name>A0A5N6Z9M4_9EURO</name>
<dbReference type="Gene3D" id="3.40.50.720">
    <property type="entry name" value="NAD(P)-binding Rossmann-like Domain"/>
    <property type="match status" value="1"/>
</dbReference>
<dbReference type="InterPro" id="IPR002347">
    <property type="entry name" value="SDR_fam"/>
</dbReference>
<keyword evidence="2" id="KW-0521">NADP</keyword>
<gene>
    <name evidence="5" type="ORF">BDV28DRAFT_86207</name>
</gene>
<dbReference type="Pfam" id="PF13561">
    <property type="entry name" value="adh_short_C2"/>
    <property type="match status" value="1"/>
</dbReference>
<evidence type="ECO:0000256" key="1">
    <source>
        <dbReference type="ARBA" id="ARBA00006484"/>
    </source>
</evidence>
<feature type="region of interest" description="Disordered" evidence="4">
    <location>
        <begin position="196"/>
        <end position="224"/>
    </location>
</feature>
<evidence type="ECO:0000313" key="6">
    <source>
        <dbReference type="Proteomes" id="UP000327118"/>
    </source>
</evidence>
<proteinExistence type="inferred from homology"/>
<accession>A0A5N6Z9M4</accession>
<dbReference type="GO" id="GO:0016491">
    <property type="term" value="F:oxidoreductase activity"/>
    <property type="evidence" value="ECO:0007669"/>
    <property type="project" value="UniProtKB-KW"/>
</dbReference>
<dbReference type="OrthoDB" id="1669814at2759"/>
<dbReference type="InterPro" id="IPR036291">
    <property type="entry name" value="NAD(P)-bd_dom_sf"/>
</dbReference>
<organism evidence="5 6">
    <name type="scientific">Aspergillus coremiiformis</name>
    <dbReference type="NCBI Taxonomy" id="138285"/>
    <lineage>
        <taxon>Eukaryota</taxon>
        <taxon>Fungi</taxon>
        <taxon>Dikarya</taxon>
        <taxon>Ascomycota</taxon>
        <taxon>Pezizomycotina</taxon>
        <taxon>Eurotiomycetes</taxon>
        <taxon>Eurotiomycetidae</taxon>
        <taxon>Eurotiales</taxon>
        <taxon>Aspergillaceae</taxon>
        <taxon>Aspergillus</taxon>
        <taxon>Aspergillus subgen. Circumdati</taxon>
    </lineage>
</organism>
<evidence type="ECO:0000313" key="5">
    <source>
        <dbReference type="EMBL" id="KAE8354354.1"/>
    </source>
</evidence>
<protein>
    <submittedName>
        <fullName evidence="5">Oxidoreductase</fullName>
    </submittedName>
</protein>
<reference evidence="6" key="1">
    <citation type="submission" date="2019-04" db="EMBL/GenBank/DDBJ databases">
        <title>Friends and foes A comparative genomics studyof 23 Aspergillus species from section Flavi.</title>
        <authorList>
            <consortium name="DOE Joint Genome Institute"/>
            <person name="Kjaerbolling I."/>
            <person name="Vesth T."/>
            <person name="Frisvad J.C."/>
            <person name="Nybo J.L."/>
            <person name="Theobald S."/>
            <person name="Kildgaard S."/>
            <person name="Isbrandt T."/>
            <person name="Kuo A."/>
            <person name="Sato A."/>
            <person name="Lyhne E.K."/>
            <person name="Kogle M.E."/>
            <person name="Wiebenga A."/>
            <person name="Kun R.S."/>
            <person name="Lubbers R.J."/>
            <person name="Makela M.R."/>
            <person name="Barry K."/>
            <person name="Chovatia M."/>
            <person name="Clum A."/>
            <person name="Daum C."/>
            <person name="Haridas S."/>
            <person name="He G."/>
            <person name="LaButti K."/>
            <person name="Lipzen A."/>
            <person name="Mondo S."/>
            <person name="Riley R."/>
            <person name="Salamov A."/>
            <person name="Simmons B.A."/>
            <person name="Magnuson J.K."/>
            <person name="Henrissat B."/>
            <person name="Mortensen U.H."/>
            <person name="Larsen T.O."/>
            <person name="Devries R.P."/>
            <person name="Grigoriev I.V."/>
            <person name="Machida M."/>
            <person name="Baker S.E."/>
            <person name="Andersen M.R."/>
        </authorList>
    </citation>
    <scope>NUCLEOTIDE SEQUENCE [LARGE SCALE GENOMIC DNA]</scope>
    <source>
        <strain evidence="6">CBS 553.77</strain>
    </source>
</reference>
<keyword evidence="6" id="KW-1185">Reference proteome</keyword>
<keyword evidence="3" id="KW-0560">Oxidoreductase</keyword>
<dbReference type="Proteomes" id="UP000327118">
    <property type="component" value="Unassembled WGS sequence"/>
</dbReference>
<dbReference type="FunFam" id="3.40.50.720:FF:000084">
    <property type="entry name" value="Short-chain dehydrogenase reductase"/>
    <property type="match status" value="1"/>
</dbReference>
<dbReference type="EMBL" id="ML739074">
    <property type="protein sequence ID" value="KAE8354354.1"/>
    <property type="molecule type" value="Genomic_DNA"/>
</dbReference>
<sequence>MPEPTLSGKTFIVIGGGSGIGLETTKLLLESGVNVGVCDVNEEAMARFASGLDADTKARVLTGTVDVASRAGIRSFIARVQDRFTDLHGLASVAGVAGRTFGAQSIWDVGEDDFDFIMDVNLRGLFHVFQEALQPGVLSPRASIVHVGSEYSLRGSRGGALYSASKHGCLGMVKSVALECRDSNGGVRINAVLPGPTDTPGRRAALETMGPENDSSRKRPLGRPAEPAEIAEIILFLLSEKSSFVTGAAWTVDGGSPL</sequence>
<dbReference type="SUPFAM" id="SSF51735">
    <property type="entry name" value="NAD(P)-binding Rossmann-fold domains"/>
    <property type="match status" value="1"/>
</dbReference>
<dbReference type="AlphaFoldDB" id="A0A5N6Z9M4"/>
<dbReference type="PANTHER" id="PTHR24321:SF8">
    <property type="entry name" value="ESTRADIOL 17-BETA-DEHYDROGENASE 8-RELATED"/>
    <property type="match status" value="1"/>
</dbReference>
<dbReference type="CDD" id="cd05233">
    <property type="entry name" value="SDR_c"/>
    <property type="match status" value="1"/>
</dbReference>
<dbReference type="PRINTS" id="PR00081">
    <property type="entry name" value="GDHRDH"/>
</dbReference>
<dbReference type="PANTHER" id="PTHR24321">
    <property type="entry name" value="DEHYDROGENASES, SHORT CHAIN"/>
    <property type="match status" value="1"/>
</dbReference>
<evidence type="ECO:0000256" key="4">
    <source>
        <dbReference type="SAM" id="MobiDB-lite"/>
    </source>
</evidence>
<evidence type="ECO:0000256" key="2">
    <source>
        <dbReference type="ARBA" id="ARBA00022857"/>
    </source>
</evidence>